<evidence type="ECO:0000313" key="6">
    <source>
        <dbReference type="EMBL" id="MPM50462.1"/>
    </source>
</evidence>
<dbReference type="EMBL" id="VSSQ01012980">
    <property type="protein sequence ID" value="MPM50462.1"/>
    <property type="molecule type" value="Genomic_DNA"/>
</dbReference>
<dbReference type="GO" id="GO:0046872">
    <property type="term" value="F:metal ion binding"/>
    <property type="evidence" value="ECO:0007669"/>
    <property type="project" value="UniProtKB-KW"/>
</dbReference>
<sequence>MLCPLEPVCQAHKAGNPEDYPVRTRKLKRSAHSWWLLLERDASGRLWLERRPQTGIWAGLYCPPVFEDRSVLEGAAGTDAQLDDLPAVTHVLTHRDLYLHPVVMTDSQRLAVRQADGAGFFAPSEWSALGLPAPVRKLLASI</sequence>
<protein>
    <recommendedName>
        <fullName evidence="5">Adenine DNA glycosylase C-terminal domain-containing protein</fullName>
    </recommendedName>
</protein>
<dbReference type="SUPFAM" id="SSF55811">
    <property type="entry name" value="Nudix"/>
    <property type="match status" value="1"/>
</dbReference>
<gene>
    <name evidence="6" type="ORF">SDC9_97202</name>
</gene>
<name>A0A645AB98_9ZZZZ</name>
<dbReference type="InterPro" id="IPR029119">
    <property type="entry name" value="MutY_C"/>
</dbReference>
<evidence type="ECO:0000256" key="4">
    <source>
        <dbReference type="ARBA" id="ARBA00023204"/>
    </source>
</evidence>
<accession>A0A645AB98</accession>
<keyword evidence="3" id="KW-0378">Hydrolase</keyword>
<evidence type="ECO:0000256" key="3">
    <source>
        <dbReference type="ARBA" id="ARBA00022801"/>
    </source>
</evidence>
<dbReference type="Pfam" id="PF14815">
    <property type="entry name" value="NUDIX_4"/>
    <property type="match status" value="1"/>
</dbReference>
<comment type="caution">
    <text evidence="6">The sequence shown here is derived from an EMBL/GenBank/DDBJ whole genome shotgun (WGS) entry which is preliminary data.</text>
</comment>
<dbReference type="GO" id="GO:0016787">
    <property type="term" value="F:hydrolase activity"/>
    <property type="evidence" value="ECO:0007669"/>
    <property type="project" value="UniProtKB-KW"/>
</dbReference>
<dbReference type="GO" id="GO:0006281">
    <property type="term" value="P:DNA repair"/>
    <property type="evidence" value="ECO:0007669"/>
    <property type="project" value="UniProtKB-KW"/>
</dbReference>
<evidence type="ECO:0000259" key="5">
    <source>
        <dbReference type="Pfam" id="PF14815"/>
    </source>
</evidence>
<keyword evidence="4" id="KW-0234">DNA repair</keyword>
<dbReference type="Gene3D" id="3.90.79.10">
    <property type="entry name" value="Nucleoside Triphosphate Pyrophosphohydrolase"/>
    <property type="match status" value="1"/>
</dbReference>
<feature type="domain" description="Adenine DNA glycosylase C-terminal" evidence="5">
    <location>
        <begin position="37"/>
        <end position="140"/>
    </location>
</feature>
<evidence type="ECO:0000256" key="2">
    <source>
        <dbReference type="ARBA" id="ARBA00022763"/>
    </source>
</evidence>
<dbReference type="InterPro" id="IPR015797">
    <property type="entry name" value="NUDIX_hydrolase-like_dom_sf"/>
</dbReference>
<keyword evidence="2" id="KW-0227">DNA damage</keyword>
<organism evidence="6">
    <name type="scientific">bioreactor metagenome</name>
    <dbReference type="NCBI Taxonomy" id="1076179"/>
    <lineage>
        <taxon>unclassified sequences</taxon>
        <taxon>metagenomes</taxon>
        <taxon>ecological metagenomes</taxon>
    </lineage>
</organism>
<dbReference type="AlphaFoldDB" id="A0A645AB98"/>
<keyword evidence="1" id="KW-0479">Metal-binding</keyword>
<reference evidence="6" key="1">
    <citation type="submission" date="2019-08" db="EMBL/GenBank/DDBJ databases">
        <authorList>
            <person name="Kucharzyk K."/>
            <person name="Murdoch R.W."/>
            <person name="Higgins S."/>
            <person name="Loffler F."/>
        </authorList>
    </citation>
    <scope>NUCLEOTIDE SEQUENCE</scope>
</reference>
<dbReference type="CDD" id="cd03431">
    <property type="entry name" value="NUDIX_DNA_Glycosylase_C-MutY"/>
    <property type="match status" value="1"/>
</dbReference>
<evidence type="ECO:0000256" key="1">
    <source>
        <dbReference type="ARBA" id="ARBA00022723"/>
    </source>
</evidence>
<proteinExistence type="predicted"/>